<dbReference type="EMBL" id="JBHTLR010000019">
    <property type="protein sequence ID" value="MFD1217719.1"/>
    <property type="molecule type" value="Genomic_DNA"/>
</dbReference>
<accession>A0ABW3UBJ4</accession>
<evidence type="ECO:0000313" key="1">
    <source>
        <dbReference type="EMBL" id="MFD1217719.1"/>
    </source>
</evidence>
<evidence type="ECO:0000313" key="2">
    <source>
        <dbReference type="Proteomes" id="UP001597264"/>
    </source>
</evidence>
<keyword evidence="2" id="KW-1185">Reference proteome</keyword>
<dbReference type="RefSeq" id="WP_230438840.1">
    <property type="nucleotide sequence ID" value="NZ_CP087715.1"/>
</dbReference>
<dbReference type="Proteomes" id="UP001597264">
    <property type="component" value="Unassembled WGS sequence"/>
</dbReference>
<name>A0ABW3UBJ4_9GAMM</name>
<reference evidence="2" key="1">
    <citation type="journal article" date="2019" name="Int. J. Syst. Evol. Microbiol.">
        <title>The Global Catalogue of Microorganisms (GCM) 10K type strain sequencing project: providing services to taxonomists for standard genome sequencing and annotation.</title>
        <authorList>
            <consortium name="The Broad Institute Genomics Platform"/>
            <consortium name="The Broad Institute Genome Sequencing Center for Infectious Disease"/>
            <person name="Wu L."/>
            <person name="Ma J."/>
        </authorList>
    </citation>
    <scope>NUCLEOTIDE SEQUENCE [LARGE SCALE GENOMIC DNA]</scope>
    <source>
        <strain evidence="2">CCUG 54356</strain>
    </source>
</reference>
<gene>
    <name evidence="1" type="ORF">ACFQ2X_13995</name>
</gene>
<comment type="caution">
    <text evidence="1">The sequence shown here is derived from an EMBL/GenBank/DDBJ whole genome shotgun (WGS) entry which is preliminary data.</text>
</comment>
<dbReference type="Gene3D" id="3.40.140.10">
    <property type="entry name" value="Cytidine Deaminase, domain 2"/>
    <property type="match status" value="1"/>
</dbReference>
<proteinExistence type="predicted"/>
<organism evidence="1 2">
    <name type="scientific">Microbulbifer celer</name>
    <dbReference type="NCBI Taxonomy" id="435905"/>
    <lineage>
        <taxon>Bacteria</taxon>
        <taxon>Pseudomonadati</taxon>
        <taxon>Pseudomonadota</taxon>
        <taxon>Gammaproteobacteria</taxon>
        <taxon>Cellvibrionales</taxon>
        <taxon>Microbulbiferaceae</taxon>
        <taxon>Microbulbifer</taxon>
    </lineage>
</organism>
<protein>
    <submittedName>
        <fullName evidence="1">Uncharacterized protein</fullName>
    </submittedName>
</protein>
<sequence length="196" mass="22299">MSFAMHLTNEFQKALNACNSYRQQIQGDTEFLIYRLNSSNRSMGNLFSMAHQTPMRTGFGGIKEAVKGKAKNNRITRPHRHQGGGHAEEIFLRSMHKFESVSKVEMFISLIPCDRSSAMQINLDNEDVFVPSGCGAKLKFLAERYPNISWEICYERIYDGNTGQRTHQYMIKLSTFHNANVYRYNAGSISSISSPV</sequence>